<proteinExistence type="predicted"/>
<dbReference type="Proteomes" id="UP001249851">
    <property type="component" value="Unassembled WGS sequence"/>
</dbReference>
<reference evidence="1" key="1">
    <citation type="journal article" date="2023" name="G3 (Bethesda)">
        <title>Whole genome assembly and annotation of the endangered Caribbean coral Acropora cervicornis.</title>
        <authorList>
            <person name="Selwyn J.D."/>
            <person name="Vollmer S.V."/>
        </authorList>
    </citation>
    <scope>NUCLEOTIDE SEQUENCE</scope>
    <source>
        <strain evidence="1">K2</strain>
    </source>
</reference>
<accession>A0AAD9Q2E5</accession>
<evidence type="ECO:0000313" key="2">
    <source>
        <dbReference type="Proteomes" id="UP001249851"/>
    </source>
</evidence>
<dbReference type="SUPFAM" id="SSF47769">
    <property type="entry name" value="SAM/Pointed domain"/>
    <property type="match status" value="1"/>
</dbReference>
<comment type="caution">
    <text evidence="1">The sequence shown here is derived from an EMBL/GenBank/DDBJ whole genome shotgun (WGS) entry which is preliminary data.</text>
</comment>
<evidence type="ECO:0000313" key="1">
    <source>
        <dbReference type="EMBL" id="KAK2553515.1"/>
    </source>
</evidence>
<dbReference type="AlphaFoldDB" id="A0AAD9Q2E5"/>
<protein>
    <submittedName>
        <fullName evidence="1">Uncharacterized protein</fullName>
    </submittedName>
</protein>
<reference evidence="1" key="2">
    <citation type="journal article" date="2023" name="Science">
        <title>Genomic signatures of disease resistance in endangered staghorn corals.</title>
        <authorList>
            <person name="Vollmer S.V."/>
            <person name="Selwyn J.D."/>
            <person name="Despard B.A."/>
            <person name="Roesel C.L."/>
        </authorList>
    </citation>
    <scope>NUCLEOTIDE SEQUENCE</scope>
    <source>
        <strain evidence="1">K2</strain>
    </source>
</reference>
<keyword evidence="2" id="KW-1185">Reference proteome</keyword>
<gene>
    <name evidence="1" type="ORF">P5673_025000</name>
</gene>
<organism evidence="1 2">
    <name type="scientific">Acropora cervicornis</name>
    <name type="common">Staghorn coral</name>
    <dbReference type="NCBI Taxonomy" id="6130"/>
    <lineage>
        <taxon>Eukaryota</taxon>
        <taxon>Metazoa</taxon>
        <taxon>Cnidaria</taxon>
        <taxon>Anthozoa</taxon>
        <taxon>Hexacorallia</taxon>
        <taxon>Scleractinia</taxon>
        <taxon>Astrocoeniina</taxon>
        <taxon>Acroporidae</taxon>
        <taxon>Acropora</taxon>
    </lineage>
</organism>
<dbReference type="EMBL" id="JARQWQ010000076">
    <property type="protein sequence ID" value="KAK2553515.1"/>
    <property type="molecule type" value="Genomic_DNA"/>
</dbReference>
<name>A0AAD9Q2E5_ACRCE</name>
<dbReference type="InterPro" id="IPR013761">
    <property type="entry name" value="SAM/pointed_sf"/>
</dbReference>
<dbReference type="Gene3D" id="1.10.150.50">
    <property type="entry name" value="Transcription Factor, Ets-1"/>
    <property type="match status" value="1"/>
</dbReference>
<sequence>MESSKSKSSKQLTEWTVEDVSQIIRERYNDEVAKKFKERRIDGKALKLRAKDGNATQFAACGLSTVGDQMRLKEIASGIPLVIGRNRKKPRVAEMRTLTDLNQKIYKANFKRQALTGKETDILNERRHRIRKGHDYTKMTGYKVKGQQKSEKKLNKQIVSSIVDNFVRKEHVEAGKGGNKIRSARTDDVIYYAEYCKQTQPSIYGSEIQRKMVENNVTSRSAISRILTQDLGYSFKKVSAIPQESLTPDAEARLIQYLTVCAEIDPR</sequence>